<dbReference type="RefSeq" id="WP_061171680.1">
    <property type="nucleotide sequence ID" value="NZ_FCOA02000037.1"/>
</dbReference>
<dbReference type="OrthoDB" id="9024406at2"/>
<protein>
    <recommendedName>
        <fullName evidence="3">Preprotein translocase subunit SecA</fullName>
    </recommendedName>
</protein>
<dbReference type="AlphaFoldDB" id="A0A158DBD7"/>
<name>A0A158DBD7_9BURK</name>
<evidence type="ECO:0000313" key="2">
    <source>
        <dbReference type="Proteomes" id="UP000054851"/>
    </source>
</evidence>
<dbReference type="STRING" id="1777140.AWB79_06670"/>
<evidence type="ECO:0008006" key="3">
    <source>
        <dbReference type="Google" id="ProtNLM"/>
    </source>
</evidence>
<dbReference type="EMBL" id="FCOA02000037">
    <property type="protein sequence ID" value="SAK91107.1"/>
    <property type="molecule type" value="Genomic_DNA"/>
</dbReference>
<proteinExistence type="predicted"/>
<evidence type="ECO:0000313" key="1">
    <source>
        <dbReference type="EMBL" id="SAK91107.1"/>
    </source>
</evidence>
<organism evidence="1 2">
    <name type="scientific">Caballeronia hypogeia</name>
    <dbReference type="NCBI Taxonomy" id="1777140"/>
    <lineage>
        <taxon>Bacteria</taxon>
        <taxon>Pseudomonadati</taxon>
        <taxon>Pseudomonadota</taxon>
        <taxon>Betaproteobacteria</taxon>
        <taxon>Burkholderiales</taxon>
        <taxon>Burkholderiaceae</taxon>
        <taxon>Caballeronia</taxon>
    </lineage>
</organism>
<accession>A0A158DBD7</accession>
<dbReference type="Proteomes" id="UP000054851">
    <property type="component" value="Unassembled WGS sequence"/>
</dbReference>
<reference evidence="1" key="1">
    <citation type="submission" date="2016-01" db="EMBL/GenBank/DDBJ databases">
        <authorList>
            <person name="Peeters C."/>
        </authorList>
    </citation>
    <scope>NUCLEOTIDE SEQUENCE</scope>
    <source>
        <strain evidence="1">LMG 29322</strain>
    </source>
</reference>
<keyword evidence="2" id="KW-1185">Reference proteome</keyword>
<sequence length="76" mass="8514">MLSPHEIATLLLVERAPHQVEPYGQPAARLRQEALVEIERLPTGVPVPLLTPKGRDMLQRLDARWKLHSAADEASE</sequence>
<comment type="caution">
    <text evidence="1">The sequence shown here is derived from an EMBL/GenBank/DDBJ whole genome shotgun (WGS) entry which is preliminary data.</text>
</comment>
<gene>
    <name evidence="1" type="ORF">AWB79_06670</name>
</gene>